<dbReference type="Gene3D" id="3.90.1320.10">
    <property type="entry name" value="Outer-capsid protein sigma 3, large lobe"/>
    <property type="match status" value="1"/>
</dbReference>
<protein>
    <recommendedName>
        <fullName evidence="1">Neprosin PEP catalytic domain-containing protein</fullName>
    </recommendedName>
</protein>
<dbReference type="InParanoid" id="A0A1D6J4N2"/>
<reference evidence="2" key="1">
    <citation type="submission" date="2015-12" db="EMBL/GenBank/DDBJ databases">
        <title>Update maize B73 reference genome by single molecule sequencing technologies.</title>
        <authorList>
            <consortium name="Maize Genome Sequencing Project"/>
            <person name="Ware D."/>
        </authorList>
    </citation>
    <scope>NUCLEOTIDE SEQUENCE</scope>
    <source>
        <tissue evidence="2">Seedling</tissue>
    </source>
</reference>
<evidence type="ECO:0000259" key="1">
    <source>
        <dbReference type="PROSITE" id="PS52045"/>
    </source>
</evidence>
<dbReference type="AlphaFoldDB" id="A0A1D6J4N2"/>
<feature type="domain" description="Neprosin PEP catalytic" evidence="1">
    <location>
        <begin position="1"/>
        <end position="195"/>
    </location>
</feature>
<dbReference type="Pfam" id="PF03080">
    <property type="entry name" value="Neprosin"/>
    <property type="match status" value="1"/>
</dbReference>
<proteinExistence type="predicted"/>
<dbReference type="STRING" id="4577.A0A1D6J4N2"/>
<dbReference type="EMBL" id="CM000786">
    <property type="protein sequence ID" value="AQK42916.1"/>
    <property type="molecule type" value="Genomic_DNA"/>
</dbReference>
<dbReference type="InterPro" id="IPR004314">
    <property type="entry name" value="Neprosin"/>
</dbReference>
<organism evidence="2">
    <name type="scientific">Zea mays</name>
    <name type="common">Maize</name>
    <dbReference type="NCBI Taxonomy" id="4577"/>
    <lineage>
        <taxon>Eukaryota</taxon>
        <taxon>Viridiplantae</taxon>
        <taxon>Streptophyta</taxon>
        <taxon>Embryophyta</taxon>
        <taxon>Tracheophyta</taxon>
        <taxon>Spermatophyta</taxon>
        <taxon>Magnoliopsida</taxon>
        <taxon>Liliopsida</taxon>
        <taxon>Poales</taxon>
        <taxon>Poaceae</taxon>
        <taxon>PACMAD clade</taxon>
        <taxon>Panicoideae</taxon>
        <taxon>Andropogonodae</taxon>
        <taxon>Andropogoneae</taxon>
        <taxon>Tripsacinae</taxon>
        <taxon>Zea</taxon>
    </lineage>
</organism>
<dbReference type="PANTHER" id="PTHR31589:SF110">
    <property type="entry name" value="PROTEIN, PUTATIVE (DUF239)-RELATED"/>
    <property type="match status" value="1"/>
</dbReference>
<accession>A0A1D6J4N2</accession>
<dbReference type="PANTHER" id="PTHR31589">
    <property type="entry name" value="PROTEIN, PUTATIVE (DUF239)-RELATED-RELATED"/>
    <property type="match status" value="1"/>
</dbReference>
<gene>
    <name evidence="2" type="ORF">ZEAMMB73_Zm00001d025088</name>
</gene>
<dbReference type="InterPro" id="IPR053168">
    <property type="entry name" value="Glutamic_endopeptidase"/>
</dbReference>
<dbReference type="PROSITE" id="PS52045">
    <property type="entry name" value="NEPROSIN_PEP_CD"/>
    <property type="match status" value="1"/>
</dbReference>
<sequence length="224" mass="25153">MVSPELYGDSRPRLFTYWTSDTYEATGCYNALCPGFVQTSSRIAIGASISPVSSVGGAHYDMRLLVWKDSKLGNWWLRYGDQLVGYWPAQLFTLINSNNTISSPEVHVYTSTVHTAIEGRPKKRISMLSGAACSTSHLPDVVIRQRRAGWRWGSYGWKAEGTSGSADGRELWPKRRKSRKVLRSRRNTGGWRFCRGRRRSARVGFGHERMRVDGDLGDNDGGSD</sequence>
<evidence type="ECO:0000313" key="2">
    <source>
        <dbReference type="EMBL" id="AQK42916.1"/>
    </source>
</evidence>
<name>A0A1D6J4N2_MAIZE</name>